<accession>A0A8H4VAC6</accession>
<evidence type="ECO:0000313" key="2">
    <source>
        <dbReference type="EMBL" id="KAF4580477.1"/>
    </source>
</evidence>
<dbReference type="AlphaFoldDB" id="A0A8H4VAC6"/>
<protein>
    <submittedName>
        <fullName evidence="2">Uncharacterized protein</fullName>
    </submittedName>
</protein>
<dbReference type="Proteomes" id="UP000562929">
    <property type="component" value="Unassembled WGS sequence"/>
</dbReference>
<comment type="caution">
    <text evidence="2">The sequence shown here is derived from an EMBL/GenBank/DDBJ whole genome shotgun (WGS) entry which is preliminary data.</text>
</comment>
<keyword evidence="3" id="KW-1185">Reference proteome</keyword>
<sequence>MFHTLHCPRCRAWLYCPGRVGASAVQPQTRGDHSSPGPPGRWPAAGGSGLSHPARPRSGLCGRLAARRTTAPRSIRGNRATLTPPGRRVAGVPWGSQARGLCPGAGPWVNARGEPDAHSGARRRRQQGPQSAAPTCARRQLNPSAAAPSRCRRQAVPGERKLSG</sequence>
<feature type="region of interest" description="Disordered" evidence="1">
    <location>
        <begin position="23"/>
        <end position="164"/>
    </location>
</feature>
<evidence type="ECO:0000256" key="1">
    <source>
        <dbReference type="SAM" id="MobiDB-lite"/>
    </source>
</evidence>
<name>A0A8H4VAC6_9HYPO</name>
<dbReference type="EMBL" id="JAACLJ010000010">
    <property type="protein sequence ID" value="KAF4580477.1"/>
    <property type="molecule type" value="Genomic_DNA"/>
</dbReference>
<evidence type="ECO:0000313" key="3">
    <source>
        <dbReference type="Proteomes" id="UP000562929"/>
    </source>
</evidence>
<proteinExistence type="predicted"/>
<reference evidence="2 3" key="1">
    <citation type="journal article" date="2020" name="G3 (Bethesda)">
        <title>Genetic Underpinnings of Host Manipulation by Ophiocordyceps as Revealed by Comparative Transcriptomics.</title>
        <authorList>
            <person name="Will I."/>
            <person name="Das B."/>
            <person name="Trinh T."/>
            <person name="Brachmann A."/>
            <person name="Ohm R.A."/>
            <person name="de Bekker C."/>
        </authorList>
    </citation>
    <scope>NUCLEOTIDE SEQUENCE [LARGE SCALE GENOMIC DNA]</scope>
    <source>
        <strain evidence="2 3">EC05</strain>
    </source>
</reference>
<gene>
    <name evidence="2" type="ORF">GQ602_007398</name>
</gene>
<organism evidence="2 3">
    <name type="scientific">Ophiocordyceps camponoti-floridani</name>
    <dbReference type="NCBI Taxonomy" id="2030778"/>
    <lineage>
        <taxon>Eukaryota</taxon>
        <taxon>Fungi</taxon>
        <taxon>Dikarya</taxon>
        <taxon>Ascomycota</taxon>
        <taxon>Pezizomycotina</taxon>
        <taxon>Sordariomycetes</taxon>
        <taxon>Hypocreomycetidae</taxon>
        <taxon>Hypocreales</taxon>
        <taxon>Ophiocordycipitaceae</taxon>
        <taxon>Ophiocordyceps</taxon>
    </lineage>
</organism>